<gene>
    <name evidence="22" type="ORF">DZC73_19090</name>
</gene>
<evidence type="ECO:0000256" key="19">
    <source>
        <dbReference type="SAM" id="Phobius"/>
    </source>
</evidence>
<evidence type="ECO:0000256" key="5">
    <source>
        <dbReference type="ARBA" id="ARBA00022603"/>
    </source>
</evidence>
<evidence type="ECO:0000256" key="14">
    <source>
        <dbReference type="ARBA" id="ARBA00050401"/>
    </source>
</evidence>
<organism evidence="22 23">
    <name type="scientific">Piscinibacter terrae</name>
    <dbReference type="NCBI Taxonomy" id="2496871"/>
    <lineage>
        <taxon>Bacteria</taxon>
        <taxon>Pseudomonadati</taxon>
        <taxon>Pseudomonadota</taxon>
        <taxon>Betaproteobacteria</taxon>
        <taxon>Burkholderiales</taxon>
        <taxon>Sphaerotilaceae</taxon>
        <taxon>Piscinibacter</taxon>
    </lineage>
</organism>
<evidence type="ECO:0000313" key="22">
    <source>
        <dbReference type="EMBL" id="RQP23217.1"/>
    </source>
</evidence>
<feature type="transmembrane region" description="Helical" evidence="19">
    <location>
        <begin position="207"/>
        <end position="224"/>
    </location>
</feature>
<comment type="subcellular location">
    <subcellularLocation>
        <location evidence="1">Cell inner membrane</location>
        <topology evidence="1">Multi-pass membrane protein</topology>
    </subcellularLocation>
    <subcellularLocation>
        <location evidence="18">Cell membrane</location>
        <topology evidence="18">Multi-pass membrane protein</topology>
    </subcellularLocation>
</comment>
<keyword evidence="12 19" id="KW-0472">Membrane</keyword>
<dbReference type="PANTHER" id="PTHR30487:SF0">
    <property type="entry name" value="PREPILIN LEADER PEPTIDASE_N-METHYLTRANSFERASE-RELATED"/>
    <property type="match status" value="1"/>
</dbReference>
<feature type="domain" description="Prepilin peptidase A24 N-terminal" evidence="21">
    <location>
        <begin position="17"/>
        <end position="149"/>
    </location>
</feature>
<evidence type="ECO:0000256" key="3">
    <source>
        <dbReference type="ARBA" id="ARBA00022475"/>
    </source>
</evidence>
<evidence type="ECO:0000256" key="2">
    <source>
        <dbReference type="ARBA" id="ARBA00005801"/>
    </source>
</evidence>
<dbReference type="InterPro" id="IPR010627">
    <property type="entry name" value="Prepilin_pept_A24_N"/>
</dbReference>
<protein>
    <recommendedName>
        <fullName evidence="16 18">Prepilin leader peptidase/N-methyltransferase</fullName>
        <ecNumber evidence="18">2.1.1.-</ecNumber>
        <ecNumber evidence="15 18">3.4.23.43</ecNumber>
    </recommendedName>
</protein>
<evidence type="ECO:0000256" key="17">
    <source>
        <dbReference type="RuleBase" id="RU003793"/>
    </source>
</evidence>
<evidence type="ECO:0000256" key="16">
    <source>
        <dbReference type="ARBA" id="ARBA00071870"/>
    </source>
</evidence>
<proteinExistence type="inferred from homology"/>
<dbReference type="InterPro" id="IPR014032">
    <property type="entry name" value="Peptidase_A24A_bac"/>
</dbReference>
<dbReference type="PANTHER" id="PTHR30487">
    <property type="entry name" value="TYPE 4 PREPILIN-LIKE PROTEINS LEADER PEPTIDE-PROCESSING ENZYME"/>
    <property type="match status" value="1"/>
</dbReference>
<evidence type="ECO:0000256" key="10">
    <source>
        <dbReference type="ARBA" id="ARBA00022801"/>
    </source>
</evidence>
<dbReference type="GO" id="GO:0008168">
    <property type="term" value="F:methyltransferase activity"/>
    <property type="evidence" value="ECO:0007669"/>
    <property type="project" value="UniProtKB-KW"/>
</dbReference>
<evidence type="ECO:0000256" key="13">
    <source>
        <dbReference type="ARBA" id="ARBA00023268"/>
    </source>
</evidence>
<feature type="transmembrane region" description="Helical" evidence="19">
    <location>
        <begin position="12"/>
        <end position="30"/>
    </location>
</feature>
<dbReference type="AlphaFoldDB" id="A0A3N7HM32"/>
<dbReference type="Pfam" id="PF01478">
    <property type="entry name" value="Peptidase_A24"/>
    <property type="match status" value="1"/>
</dbReference>
<evidence type="ECO:0000256" key="4">
    <source>
        <dbReference type="ARBA" id="ARBA00022519"/>
    </source>
</evidence>
<feature type="domain" description="Prepilin type IV endopeptidase peptidase" evidence="20">
    <location>
        <begin position="162"/>
        <end position="269"/>
    </location>
</feature>
<dbReference type="OrthoDB" id="9789291at2"/>
<comment type="function">
    <text evidence="18">Plays an essential role in type IV pili and type II pseudopili formation by proteolytically removing the leader sequence from substrate proteins and subsequently monomethylating the alpha-amino group of the newly exposed N-terminal phenylalanine.</text>
</comment>
<reference evidence="22 23" key="1">
    <citation type="submission" date="2018-08" db="EMBL/GenBank/DDBJ databases">
        <authorList>
            <person name="Khan S.A."/>
            <person name="Jeon C.O."/>
            <person name="Chun B.H."/>
            <person name="Jeong S.E."/>
        </authorList>
    </citation>
    <scope>NUCLEOTIDE SEQUENCE [LARGE SCALE GENOMIC DNA]</scope>
    <source>
        <strain evidence="22 23">S-16</strain>
    </source>
</reference>
<dbReference type="FunFam" id="1.20.120.1220:FF:000001">
    <property type="entry name" value="Type 4 prepilin-like proteins leader peptide-processing enzyme"/>
    <property type="match status" value="1"/>
</dbReference>
<evidence type="ECO:0000256" key="15">
    <source>
        <dbReference type="ARBA" id="ARBA00067082"/>
    </source>
</evidence>
<evidence type="ECO:0000259" key="20">
    <source>
        <dbReference type="Pfam" id="PF01478"/>
    </source>
</evidence>
<feature type="transmembrane region" description="Helical" evidence="19">
    <location>
        <begin position="156"/>
        <end position="176"/>
    </location>
</feature>
<dbReference type="GO" id="GO:0004190">
    <property type="term" value="F:aspartic-type endopeptidase activity"/>
    <property type="evidence" value="ECO:0007669"/>
    <property type="project" value="UniProtKB-EC"/>
</dbReference>
<keyword evidence="10 18" id="KW-0378">Hydrolase</keyword>
<evidence type="ECO:0000256" key="7">
    <source>
        <dbReference type="ARBA" id="ARBA00022679"/>
    </source>
</evidence>
<dbReference type="InterPro" id="IPR050882">
    <property type="entry name" value="Prepilin_peptidase/N-MTase"/>
</dbReference>
<dbReference type="GO" id="GO:0032259">
    <property type="term" value="P:methylation"/>
    <property type="evidence" value="ECO:0007669"/>
    <property type="project" value="UniProtKB-KW"/>
</dbReference>
<keyword evidence="13 18" id="KW-0511">Multifunctional enzyme</keyword>
<comment type="caution">
    <text evidence="22">The sequence shown here is derived from an EMBL/GenBank/DDBJ whole genome shotgun (WGS) entry which is preliminary data.</text>
</comment>
<sequence length="309" mass="34069">MTPELQQILLSPWVLGLLGLCIGSFLNVVIHRMPIMMERDWWADFVSMSLSDDDAWRRVFRRKDDPPAAQRETAKALTKELEALPKLNLVTPASRCPSCGHQLRWHENVPVAGYLRLGGKCAACKTPISKRYPIIEAATGLLFAATAWHVGTQPVALAWCGFVAALIAMTFIDIDIQILPDQLTLPLMWAGLLLAMFGLTIPLKEALWGAIGGYMSLWSVYWLFKLTRGKEGMGYGDFKLLAALGAWLGWKMLLPVVLAASIVGAVVGIIMRVRSDQHIPFGPYLAGGGLVMMFIGEATVLDWLGWSGY</sequence>
<evidence type="ECO:0000256" key="9">
    <source>
        <dbReference type="ARBA" id="ARBA00022692"/>
    </source>
</evidence>
<feature type="transmembrane region" description="Helical" evidence="19">
    <location>
        <begin position="285"/>
        <end position="306"/>
    </location>
</feature>
<reference evidence="22 23" key="2">
    <citation type="submission" date="2018-12" db="EMBL/GenBank/DDBJ databases">
        <title>Rhizobacter gummiphilus sp. nov., a rubber-degrading bacterium isolated from the soil of a botanical garden in Japan.</title>
        <authorList>
            <person name="Shunsuke S.S."/>
        </authorList>
    </citation>
    <scope>NUCLEOTIDE SEQUENCE [LARGE SCALE GENOMIC DNA]</scope>
    <source>
        <strain evidence="22 23">S-16</strain>
    </source>
</reference>
<dbReference type="EMBL" id="QUSW01000005">
    <property type="protein sequence ID" value="RQP23217.1"/>
    <property type="molecule type" value="Genomic_DNA"/>
</dbReference>
<keyword evidence="8" id="KW-0949">S-adenosyl-L-methionine</keyword>
<comment type="catalytic activity">
    <reaction evidence="14 18">
        <text>Typically cleaves a -Gly-|-Phe- bond to release an N-terminal, basic peptide of 5-8 residues from type IV prepilin, and then N-methylates the new N-terminal amino group, the methyl donor being S-adenosyl-L-methionine.</text>
        <dbReference type="EC" id="3.4.23.43"/>
    </reaction>
</comment>
<evidence type="ECO:0000256" key="6">
    <source>
        <dbReference type="ARBA" id="ARBA00022670"/>
    </source>
</evidence>
<evidence type="ECO:0000256" key="11">
    <source>
        <dbReference type="ARBA" id="ARBA00022989"/>
    </source>
</evidence>
<keyword evidence="5 18" id="KW-0489">Methyltransferase</keyword>
<dbReference type="EC" id="2.1.1.-" evidence="18"/>
<evidence type="ECO:0000256" key="12">
    <source>
        <dbReference type="ARBA" id="ARBA00023136"/>
    </source>
</evidence>
<keyword evidence="11 19" id="KW-1133">Transmembrane helix</keyword>
<dbReference type="Proteomes" id="UP000267464">
    <property type="component" value="Unassembled WGS sequence"/>
</dbReference>
<dbReference type="GO" id="GO:0005886">
    <property type="term" value="C:plasma membrane"/>
    <property type="evidence" value="ECO:0007669"/>
    <property type="project" value="UniProtKB-SubCell"/>
</dbReference>
<name>A0A3N7HM32_9BURK</name>
<evidence type="ECO:0000256" key="1">
    <source>
        <dbReference type="ARBA" id="ARBA00004429"/>
    </source>
</evidence>
<keyword evidence="9 18" id="KW-0812">Transmembrane</keyword>
<dbReference type="Pfam" id="PF06750">
    <property type="entry name" value="A24_N_bact"/>
    <property type="match status" value="1"/>
</dbReference>
<feature type="transmembrane region" description="Helical" evidence="19">
    <location>
        <begin position="183"/>
        <end position="201"/>
    </location>
</feature>
<dbReference type="PRINTS" id="PR00864">
    <property type="entry name" value="PREPILNPTASE"/>
</dbReference>
<dbReference type="EC" id="3.4.23.43" evidence="15 18"/>
<keyword evidence="3" id="KW-1003">Cell membrane</keyword>
<keyword evidence="7 18" id="KW-0808">Transferase</keyword>
<accession>A0A3N7HM32</accession>
<keyword evidence="4" id="KW-0997">Cell inner membrane</keyword>
<evidence type="ECO:0000259" key="21">
    <source>
        <dbReference type="Pfam" id="PF06750"/>
    </source>
</evidence>
<keyword evidence="6 18" id="KW-0645">Protease</keyword>
<keyword evidence="23" id="KW-1185">Reference proteome</keyword>
<dbReference type="GO" id="GO:0006465">
    <property type="term" value="P:signal peptide processing"/>
    <property type="evidence" value="ECO:0007669"/>
    <property type="project" value="TreeGrafter"/>
</dbReference>
<evidence type="ECO:0000256" key="18">
    <source>
        <dbReference type="RuleBase" id="RU003794"/>
    </source>
</evidence>
<evidence type="ECO:0000313" key="23">
    <source>
        <dbReference type="Proteomes" id="UP000267464"/>
    </source>
</evidence>
<comment type="similarity">
    <text evidence="2 17">Belongs to the peptidase A24 family.</text>
</comment>
<dbReference type="InterPro" id="IPR000045">
    <property type="entry name" value="Prepilin_IV_endopep_pep"/>
</dbReference>
<evidence type="ECO:0000256" key="8">
    <source>
        <dbReference type="ARBA" id="ARBA00022691"/>
    </source>
</evidence>
<dbReference type="Gene3D" id="1.20.120.1220">
    <property type="match status" value="1"/>
</dbReference>